<dbReference type="AlphaFoldDB" id="A0A5S3YV34"/>
<protein>
    <submittedName>
        <fullName evidence="1">Uncharacterized protein</fullName>
    </submittedName>
</protein>
<organism evidence="1 2">
    <name type="scientific">Pseudoalteromonas phenolica</name>
    <dbReference type="NCBI Taxonomy" id="161398"/>
    <lineage>
        <taxon>Bacteria</taxon>
        <taxon>Pseudomonadati</taxon>
        <taxon>Pseudomonadota</taxon>
        <taxon>Gammaproteobacteria</taxon>
        <taxon>Alteromonadales</taxon>
        <taxon>Pseudoalteromonadaceae</taxon>
        <taxon>Pseudoalteromonas</taxon>
    </lineage>
</organism>
<name>A0A5S3YV34_9GAMM</name>
<dbReference type="EMBL" id="PNCM01000021">
    <property type="protein sequence ID" value="TMP80556.1"/>
    <property type="molecule type" value="Genomic_DNA"/>
</dbReference>
<dbReference type="RefSeq" id="WP_138567625.1">
    <property type="nucleotide sequence ID" value="NZ_PNCM01000021.1"/>
</dbReference>
<proteinExistence type="predicted"/>
<sequence>MLNDIEESCQIFNRCFEATPSSFENIEQFSNFYSDSKCYSVLDFYSNSNLKNIKQKRNSSAMDMGIASIDISTWKSIKKDTTEEEELQWWKALTSALTEDAKSFKINPITQLDLVQLIMECYTNPLPLGERWDVLEFSYIRDEPKKKLDSSITLKAKYSSEHMPWKKPSPCHEKAPIWITNSYLKNAKLFEQELKAIHIHVKWVGDWKVEIEHASLS</sequence>
<comment type="caution">
    <text evidence="1">The sequence shown here is derived from an EMBL/GenBank/DDBJ whole genome shotgun (WGS) entry which is preliminary data.</text>
</comment>
<accession>A0A5S3YV34</accession>
<reference evidence="1 2" key="1">
    <citation type="submission" date="2017-12" db="EMBL/GenBank/DDBJ databases">
        <authorList>
            <person name="Paulsen S."/>
            <person name="Gram L.K."/>
        </authorList>
    </citation>
    <scope>NUCLEOTIDE SEQUENCE [LARGE SCALE GENOMIC DNA]</scope>
    <source>
        <strain evidence="1 2">S1189</strain>
    </source>
</reference>
<dbReference type="OrthoDB" id="9806226at2"/>
<dbReference type="Proteomes" id="UP000307362">
    <property type="component" value="Unassembled WGS sequence"/>
</dbReference>
<evidence type="ECO:0000313" key="2">
    <source>
        <dbReference type="Proteomes" id="UP000307362"/>
    </source>
</evidence>
<reference evidence="2" key="2">
    <citation type="submission" date="2019-06" db="EMBL/GenBank/DDBJ databases">
        <title>Co-occurence of chitin degradation, pigmentation and bioactivity in marine Pseudoalteromonas.</title>
        <authorList>
            <person name="Sonnenschein E.C."/>
            <person name="Bech P.K."/>
        </authorList>
    </citation>
    <scope>NUCLEOTIDE SEQUENCE [LARGE SCALE GENOMIC DNA]</scope>
    <source>
        <strain evidence="2">S1189</strain>
    </source>
</reference>
<evidence type="ECO:0000313" key="1">
    <source>
        <dbReference type="EMBL" id="TMP80556.1"/>
    </source>
</evidence>
<gene>
    <name evidence="1" type="ORF">CWB73_11000</name>
</gene>